<protein>
    <submittedName>
        <fullName evidence="2">Uncharacterized protein</fullName>
    </submittedName>
</protein>
<keyword evidence="1" id="KW-0812">Transmembrane</keyword>
<dbReference type="Proteomes" id="UP001595833">
    <property type="component" value="Unassembled WGS sequence"/>
</dbReference>
<evidence type="ECO:0000256" key="1">
    <source>
        <dbReference type="SAM" id="Phobius"/>
    </source>
</evidence>
<keyword evidence="1" id="KW-0472">Membrane</keyword>
<dbReference type="RefSeq" id="WP_344034197.1">
    <property type="nucleotide sequence ID" value="NZ_BAAAKE010000001.1"/>
</dbReference>
<keyword evidence="1" id="KW-1133">Transmembrane helix</keyword>
<proteinExistence type="predicted"/>
<evidence type="ECO:0000313" key="2">
    <source>
        <dbReference type="EMBL" id="MFC5054498.1"/>
    </source>
</evidence>
<feature type="transmembrane region" description="Helical" evidence="1">
    <location>
        <begin position="12"/>
        <end position="35"/>
    </location>
</feature>
<gene>
    <name evidence="2" type="ORF">ACFPFM_12125</name>
</gene>
<name>A0ABV9XYI9_9PSEU</name>
<dbReference type="EMBL" id="JBHSJB010000011">
    <property type="protein sequence ID" value="MFC5054498.1"/>
    <property type="molecule type" value="Genomic_DNA"/>
</dbReference>
<organism evidence="2 3">
    <name type="scientific">Saccharothrix xinjiangensis</name>
    <dbReference type="NCBI Taxonomy" id="204798"/>
    <lineage>
        <taxon>Bacteria</taxon>
        <taxon>Bacillati</taxon>
        <taxon>Actinomycetota</taxon>
        <taxon>Actinomycetes</taxon>
        <taxon>Pseudonocardiales</taxon>
        <taxon>Pseudonocardiaceae</taxon>
        <taxon>Saccharothrix</taxon>
    </lineage>
</organism>
<keyword evidence="3" id="KW-1185">Reference proteome</keyword>
<evidence type="ECO:0000313" key="3">
    <source>
        <dbReference type="Proteomes" id="UP001595833"/>
    </source>
</evidence>
<accession>A0ABV9XYI9</accession>
<comment type="caution">
    <text evidence="2">The sequence shown here is derived from an EMBL/GenBank/DDBJ whole genome shotgun (WGS) entry which is preliminary data.</text>
</comment>
<reference evidence="3" key="1">
    <citation type="journal article" date="2019" name="Int. J. Syst. Evol. Microbiol.">
        <title>The Global Catalogue of Microorganisms (GCM) 10K type strain sequencing project: providing services to taxonomists for standard genome sequencing and annotation.</title>
        <authorList>
            <consortium name="The Broad Institute Genomics Platform"/>
            <consortium name="The Broad Institute Genome Sequencing Center for Infectious Disease"/>
            <person name="Wu L."/>
            <person name="Ma J."/>
        </authorList>
    </citation>
    <scope>NUCLEOTIDE SEQUENCE [LARGE SCALE GENOMIC DNA]</scope>
    <source>
        <strain evidence="3">KCTC 12848</strain>
    </source>
</reference>
<sequence>MDTTRKGCLLNVLLFGFGAVLGTGLTAVAGVVLFLPSSTTISTNEGSPNVYVKERSRLLGGTDHEVWLGRTEDYGHVVPIPDAWGTAPEVVRTPEGVELRFGSGEADGGSGGGGTIAGGRIFVPAEAYVGGR</sequence>